<dbReference type="InterPro" id="IPR007612">
    <property type="entry name" value="LOR"/>
</dbReference>
<dbReference type="SUPFAM" id="SSF54518">
    <property type="entry name" value="Tubby C-terminal domain-like"/>
    <property type="match status" value="1"/>
</dbReference>
<dbReference type="Pfam" id="PF04525">
    <property type="entry name" value="LOR"/>
    <property type="match status" value="1"/>
</dbReference>
<gene>
    <name evidence="2" type="ORF">SAMN04244570_1169</name>
</gene>
<dbReference type="RefSeq" id="WP_078816862.1">
    <property type="nucleotide sequence ID" value="NZ_FUYJ01000001.1"/>
</dbReference>
<dbReference type="AlphaFoldDB" id="A0A1T4XQI6"/>
<accession>A0A1T4XQI6</accession>
<evidence type="ECO:0000313" key="3">
    <source>
        <dbReference type="Proteomes" id="UP000190042"/>
    </source>
</evidence>
<name>A0A1T4XQI6_9BACL</name>
<organism evidence="2 3">
    <name type="scientific">Sporosarcina newyorkensis</name>
    <dbReference type="NCBI Taxonomy" id="759851"/>
    <lineage>
        <taxon>Bacteria</taxon>
        <taxon>Bacillati</taxon>
        <taxon>Bacillota</taxon>
        <taxon>Bacilli</taxon>
        <taxon>Bacillales</taxon>
        <taxon>Caryophanaceae</taxon>
        <taxon>Sporosarcina</taxon>
    </lineage>
</organism>
<protein>
    <submittedName>
        <fullName evidence="2">Uncharacterized protein YxjI</fullName>
    </submittedName>
</protein>
<sequence>MKQLYIKQKVFSMSGKFTVKDQTEKDVYYVEGSFMKVPKTYSIKNSEMNEVALITKKTFSFMPTFFVETENREMVTIKKQFTFLKAKYTIDAAGLEVRGNWWDMNFEVLQNGEVIGAVDKEWFTWGDSYQIEIMKEEMEILLVALVIAIDCAKADQAAASSGSV</sequence>
<evidence type="ECO:0000256" key="1">
    <source>
        <dbReference type="ARBA" id="ARBA00005437"/>
    </source>
</evidence>
<dbReference type="InterPro" id="IPR025659">
    <property type="entry name" value="Tubby-like_C"/>
</dbReference>
<reference evidence="3" key="1">
    <citation type="submission" date="2017-02" db="EMBL/GenBank/DDBJ databases">
        <authorList>
            <person name="Varghese N."/>
            <person name="Submissions S."/>
        </authorList>
    </citation>
    <scope>NUCLEOTIDE SEQUENCE [LARGE SCALE GENOMIC DNA]</scope>
    <source>
        <strain evidence="3">DSM 23966</strain>
    </source>
</reference>
<dbReference type="EMBL" id="FUYJ01000001">
    <property type="protein sequence ID" value="SKA91623.1"/>
    <property type="molecule type" value="Genomic_DNA"/>
</dbReference>
<dbReference type="Proteomes" id="UP000190042">
    <property type="component" value="Unassembled WGS sequence"/>
</dbReference>
<dbReference type="Gene3D" id="2.40.160.200">
    <property type="entry name" value="LURP1-related"/>
    <property type="match status" value="1"/>
</dbReference>
<dbReference type="InterPro" id="IPR038595">
    <property type="entry name" value="LOR_sf"/>
</dbReference>
<comment type="similarity">
    <text evidence="1">Belongs to the LOR family.</text>
</comment>
<evidence type="ECO:0000313" key="2">
    <source>
        <dbReference type="EMBL" id="SKA91623.1"/>
    </source>
</evidence>
<keyword evidence="3" id="KW-1185">Reference proteome</keyword>
<proteinExistence type="inferred from homology"/>